<proteinExistence type="inferred from homology"/>
<keyword evidence="2 4" id="KW-0813">Transport</keyword>
<evidence type="ECO:0000256" key="4">
    <source>
        <dbReference type="PIRNR" id="PIRNR037235"/>
    </source>
</evidence>
<dbReference type="RefSeq" id="XP_051609102.1">
    <property type="nucleotide sequence ID" value="XM_051751821.1"/>
</dbReference>
<dbReference type="PIRSF" id="PIRSF037235">
    <property type="entry name" value="VPS13_fungi"/>
    <property type="match status" value="1"/>
</dbReference>
<dbReference type="GO" id="GO:0045324">
    <property type="term" value="P:late endosome to vacuole transport"/>
    <property type="evidence" value="ECO:0007669"/>
    <property type="project" value="UniProtKB-UniRule"/>
</dbReference>
<protein>
    <recommendedName>
        <fullName evidence="4">Vacuolar protein sorting-associated protein</fullName>
    </recommendedName>
</protein>
<feature type="compositionally biased region" description="Acidic residues" evidence="5">
    <location>
        <begin position="848"/>
        <end position="861"/>
    </location>
</feature>
<dbReference type="Pfam" id="PF25033">
    <property type="entry name" value="VPS13_M"/>
    <property type="match status" value="1"/>
</dbReference>
<evidence type="ECO:0000256" key="5">
    <source>
        <dbReference type="SAM" id="MobiDB-lite"/>
    </source>
</evidence>
<dbReference type="GO" id="GO:0006623">
    <property type="term" value="P:protein targeting to vacuole"/>
    <property type="evidence" value="ECO:0007669"/>
    <property type="project" value="TreeGrafter"/>
</dbReference>
<evidence type="ECO:0000259" key="7">
    <source>
        <dbReference type="Pfam" id="PF25033"/>
    </source>
</evidence>
<dbReference type="GO" id="GO:0007005">
    <property type="term" value="P:mitochondrion organization"/>
    <property type="evidence" value="ECO:0007669"/>
    <property type="project" value="TreeGrafter"/>
</dbReference>
<evidence type="ECO:0000256" key="3">
    <source>
        <dbReference type="ARBA" id="ARBA00023055"/>
    </source>
</evidence>
<dbReference type="InterPro" id="IPR056748">
    <property type="entry name" value="VPS13-like_C"/>
</dbReference>
<feature type="region of interest" description="Disordered" evidence="5">
    <location>
        <begin position="432"/>
        <end position="453"/>
    </location>
</feature>
<dbReference type="InterPro" id="IPR026854">
    <property type="entry name" value="VPS13_N"/>
</dbReference>
<feature type="region of interest" description="Disordered" evidence="5">
    <location>
        <begin position="844"/>
        <end position="878"/>
    </location>
</feature>
<dbReference type="Pfam" id="PF25037">
    <property type="entry name" value="VPS13_C"/>
    <property type="match status" value="1"/>
</dbReference>
<dbReference type="Pfam" id="PF12624">
    <property type="entry name" value="VPS13_N"/>
    <property type="match status" value="1"/>
</dbReference>
<gene>
    <name evidence="10" type="ORF">KGF57_002500</name>
</gene>
<dbReference type="GeneID" id="76150559"/>
<dbReference type="PANTHER" id="PTHR16166">
    <property type="entry name" value="VACUOLAR PROTEIN SORTING-ASSOCIATED PROTEIN VPS13"/>
    <property type="match status" value="1"/>
</dbReference>
<sequence length="3084" mass="348073">MFESLVANLINRFLGSYIENFDPKQLNIGIWSGDVKLRNLRLKKESLDEFKLPIDVKFGHLGELTLQIPWSNLKSKPVRIIIEDLYVLASPIILQDYDEESEKKRQQALKESKLKDLEAILEAKGEDLGRDLADETFAESLVKKIVDNLQVTIKKIHVRYEDQSVLTEKPYTLGLSLDELSAVSTDENWKPSFIAITQAFTRKLLTLKSLYCYMETRDPQLYSNLDKEGQLKEFESQHDCQEYLMKPVSGNGKLTIHKLGATEQHPHLDTKLFFEEFGLELNEQQYEDILWTASKFRWYSKTAKFRKLRPKVSVNEDPKAWFKYAAECVLNEIHEKNYRWSWEHFAKRRDERKAYVRLWKLKLEKKSNEDDQKQLQDLEQILSLDDIKLYRSLARSELRKEGSKAKLYDTETAQKNEQQSKGWFSGWWGGGGNSSTSTSTSTSTIQGDEQSKTMDADGEHIDLSLTDDQRKTLYDAIDYDEEAEIATVDLPDDCVKVRISAALNKGGLVVKRNDLTNLADVAFEGCEAHFLQRPNSFVGGFQVLEFKVEDGTGSSIYNHIVSVKQTTSDTNANTSGSGSSTTPFFQIQYEQNPLDGSADSKLLGSLKSMTIFYNAKFIEELIKFFTPPKIHLDTVGAIMNAAESTVEGLTSQTRLGLEYALEEHKTINVNLDLQTPLLIMPLDPSSYKSPVAILDAGHINVVSDLVEKSKIKEYKDKEKYTEEDWKNLNELLYDQFKFSLQDAQFFVGHTIKLTMEQLYSQDKAKPALMLDNFDVNFNLGLSILPDAQNLARIRLSGNVPQLQLAMNDFQYKTVLGILDAAIPNTNFESLDESSVFEAYGNESTGNEIDIEDDDDDDDDDSLEKGKKQNKSVPKPSNSEQHLIELKFSVDFIKLHLSRCIDGHTLEAEPLIEIVGNALELDLYKTETDLHLNLGLLDFNILDHIEKSGKEEFQKLLTSNTDKNSTKKLMDVEYNRRLRIVDFKNKKIEVFDQDIDLHLGTVKFVITRKSLLSILTFCLNTFTDPNQDPTPADELNHNSEDVDAAPQKINMNLGLESVIMVLNEDGVKLATFSLNAAEIKLFLLPEALDMSGSLGALSLLDELGHENDTSPRYLIQMDENDLAKFSYKTFDLHGDRPSELKFNVSALSINFIESSFGRIVRYGNQFAQMKAIYDRTREAAINQAAQLPNKLKFDVLIQGPKITFPVDESESDRVVANLGEIYAHNDYQGLLNVISVGIRNVQLVSNFQFNQIVQDLKIIDDLDVSFDVNWSEEYVKDTPTFEISGKMPELDVHLTELQVKSLTKISNSVAAAFNIEDESSGMDDIEEEAAYANEVLKHNTKVKQGDDNAPGGKTLEPSSSAEDIPSDHMMAKITFELPRISMALYNNTADTNNIKQAQLSRFSLNEVKVDFNSKQDTSFKSNLAIKSFVVEDTRQHTESKFPVIIPAADDVENQFSLQVTCDVVAEKKSLAMILTVEKPRAILALDYLFDLQAFVESAIPPAEKAPVEKDQPRKSVVSIPEVSVASAQNTQAHFGFSINIVKPSIFLLADDTKADTEAIAFKVEQISISKQNVVSLATSKIGMYLTRMDNYKNSRYRIIDDFSISFAYDDRKSSPGKYLDQIEASLDPLVVRVSVRDVRLGLAIVQRVNDLYAKHQNTTSTTSNENQSVSESIDDDSSSTDNDKQLVKTEPEQPLGNDVVKGEELTASFGGLRFVLIGDVSDLPVLDMNVNPFEVSVKNWSTDLSADLRLSTYVNIFNYSKSAWEPLIESWPVEVHASKSQGPNSKLFLECVSRQVAQMTLTSRSVALLSQVQYLLSSDVKLKPRGEDYPFLIVNDTGLDITVWTNGNKADSETKIKYGESKPWAFEDWRKIRENLDVNTANTLDISFDNGEYETIEQISASKEGEDLHVLYPEVGGVHNRLSVSISLREDNVKVIALRSTIVIENDAEVPIIVECFDDEERKEMVIEPKSTLSVPIGLAYSGSFRVKPHLHTSYDWSEGEIYWKEAMKGESSLRCPATTRGDTSVFYFQAKAVFDKNEPLAQVYPHMKFVISAPLELENLLPYDFDYRLYDKNSRRDWTGSVKKGVKSYIHVASLKNLLLLSVQPRNCNYGKSEFAVINKGMRSDFQRENTLRLKGDNTLKLNIYYPRKQADSTSLKVVIYSPYVILNRSNLDIVASERDNQFVSMAKTVDSEQIYPTMFSFFKLDERKNRATIKAEETVWSRPLSFDAIGQASELRLQLLGKQKEVNLGVTISEGEGIYNLTKTITIAPRYVVINKLQESVCLAEEGSIKEIDARPNALLPLYGLRCVDKKNLIMKLGQAARWSQPFSIDSVGQLYIKVQKSNVGQVLVKVTMLLEDATMFVHIEDADNEWPYSIKNYTDEEFYIYQINPNINADGEIVKRDTVYKPIYYRVPPKSVMPYAYDYPNGIVKEIIVRAHGRERGVNLAEIGNLRPFRLPSTDSQSQQIVDLNVVADGPTQCLVITDYDPSQSMYKINTESQSTSSLPSNQDQFVEADVEDNYHTKVVTNFDGLGISLINTNDKELCYITLRGIEFRYNESNLYQNFSAKLKWVQIDNQLYGGIFPIILYPSVIPKTGRELNEHPALSASVCQVKDDSHGVVFIKYATTLMQELNFEIDEDFLYAMLDFIKFPGASWNKESVNKLCDENLDIPEPSKLSNSSDIYFEALHLQPISANISFVRTDRLNAEDKTNSQNTVMFFLNILTMAIGNINDAPIKLNALFIENIRAPTPILLESIKTHYSQAFFYQLYNIVGSADFLGNPVGLFNLLSSGVMDIFYEPYQGYVLTDNPHELGIGLAKGGLSFMKKSVFGFSDSIAKVTGSIAKGLTVATMDSKFQERRRLQTRRNRANHAVYGITTGANSFIEALSSGIGGIAAAPIEGADEDGAAGFFKGVGKGIIGLPTKTAIGFFDFASNVSEGIRNTTTVLDGEKLERIRLPRYINPDEVIKPYNEREAQGQFWMYNIDGGIYWNHTYLAHLLLPGDEMAVLVTLKDIILFDVKTLRSKWVVRFDQVKAISVESTGLTIELKNRKGPFIPIPDRKNRTYLYQKIGVAVKEYNKFCRVTL</sequence>
<feature type="region of interest" description="Disordered" evidence="5">
    <location>
        <begin position="1338"/>
        <end position="1363"/>
    </location>
</feature>
<organism evidence="10 11">
    <name type="scientific">Candida theae</name>
    <dbReference type="NCBI Taxonomy" id="1198502"/>
    <lineage>
        <taxon>Eukaryota</taxon>
        <taxon>Fungi</taxon>
        <taxon>Dikarya</taxon>
        <taxon>Ascomycota</taxon>
        <taxon>Saccharomycotina</taxon>
        <taxon>Pichiomycetes</taxon>
        <taxon>Debaryomycetaceae</taxon>
        <taxon>Candida/Lodderomyces clade</taxon>
        <taxon>Candida</taxon>
    </lineage>
</organism>
<reference evidence="10 11" key="1">
    <citation type="journal article" date="2022" name="DNA Res.">
        <title>Genome analysis of five recently described species of the CUG-Ser clade uncovers Candida theae as a new hybrid lineage with pathogenic potential in the Candida parapsilosis species complex.</title>
        <authorList>
            <person name="Mixao V."/>
            <person name="Del Olmo V."/>
            <person name="Hegedusova E."/>
            <person name="Saus E."/>
            <person name="Pryszcz L."/>
            <person name="Cillingova A."/>
            <person name="Nosek J."/>
            <person name="Gabaldon T."/>
        </authorList>
    </citation>
    <scope>NUCLEOTIDE SEQUENCE [LARGE SCALE GENOMIC DNA]</scope>
    <source>
        <strain evidence="10 11">CBS 12239</strain>
    </source>
</reference>
<dbReference type="InterPro" id="IPR009543">
    <property type="entry name" value="VPS13_VAB"/>
</dbReference>
<evidence type="ECO:0000256" key="1">
    <source>
        <dbReference type="ARBA" id="ARBA00006545"/>
    </source>
</evidence>
<dbReference type="GO" id="GO:0005794">
    <property type="term" value="C:Golgi apparatus"/>
    <property type="evidence" value="ECO:0007669"/>
    <property type="project" value="UniProtKB-UniRule"/>
</dbReference>
<dbReference type="Proteomes" id="UP001204833">
    <property type="component" value="Unassembled WGS sequence"/>
</dbReference>
<name>A0AAD5BF50_9ASCO</name>
<feature type="compositionally biased region" description="Low complexity" evidence="5">
    <location>
        <begin position="1655"/>
        <end position="1670"/>
    </location>
</feature>
<dbReference type="InterPro" id="IPR056747">
    <property type="entry name" value="VPS13-like_M"/>
</dbReference>
<feature type="domain" description="Intermembrane lipid transfer protein VPS13-like C-terminal" evidence="9">
    <location>
        <begin position="2954"/>
        <end position="3058"/>
    </location>
</feature>
<dbReference type="EMBL" id="JAIHNG010000116">
    <property type="protein sequence ID" value="KAI5958655.1"/>
    <property type="molecule type" value="Genomic_DNA"/>
</dbReference>
<accession>A0AAD5BF50</accession>
<feature type="domain" description="Vacuolar protein sorting-associated protein 13 VPS13 adaptor binding" evidence="8">
    <location>
        <begin position="1867"/>
        <end position="2428"/>
    </location>
</feature>
<evidence type="ECO:0000313" key="10">
    <source>
        <dbReference type="EMBL" id="KAI5958655.1"/>
    </source>
</evidence>
<feature type="region of interest" description="Disordered" evidence="5">
    <location>
        <begin position="1655"/>
        <end position="1698"/>
    </location>
</feature>
<evidence type="ECO:0000259" key="8">
    <source>
        <dbReference type="Pfam" id="PF25036"/>
    </source>
</evidence>
<feature type="domain" description="Chorein N-terminal" evidence="6">
    <location>
        <begin position="1"/>
        <end position="1018"/>
    </location>
</feature>
<comment type="caution">
    <text evidence="10">The sequence shown here is derived from an EMBL/GenBank/DDBJ whole genome shotgun (WGS) entry which is preliminary data.</text>
</comment>
<dbReference type="PANTHER" id="PTHR16166:SF93">
    <property type="entry name" value="INTERMEMBRANE LIPID TRANSFER PROTEIN VPS13"/>
    <property type="match status" value="1"/>
</dbReference>
<evidence type="ECO:0000313" key="11">
    <source>
        <dbReference type="Proteomes" id="UP001204833"/>
    </source>
</evidence>
<evidence type="ECO:0000256" key="2">
    <source>
        <dbReference type="ARBA" id="ARBA00022448"/>
    </source>
</evidence>
<comment type="function">
    <text evidence="4">Mediates the transfer of lipids between membranes at organelle contact sites. May play a role in mitochondrial lipid homeostasis.</text>
</comment>
<comment type="similarity">
    <text evidence="1 4">Belongs to the VPS13 family.</text>
</comment>
<dbReference type="InterPro" id="IPR017148">
    <property type="entry name" value="VPS13_fungi"/>
</dbReference>
<dbReference type="Pfam" id="PF25036">
    <property type="entry name" value="VPS13_VAB"/>
    <property type="match status" value="1"/>
</dbReference>
<feature type="domain" description="VPS13-like middle region" evidence="7">
    <location>
        <begin position="1114"/>
        <end position="1802"/>
    </location>
</feature>
<keyword evidence="3 4" id="KW-0445">Lipid transport</keyword>
<feature type="compositionally biased region" description="Basic and acidic residues" evidence="5">
    <location>
        <begin position="1680"/>
        <end position="1690"/>
    </location>
</feature>
<evidence type="ECO:0000259" key="6">
    <source>
        <dbReference type="Pfam" id="PF12624"/>
    </source>
</evidence>
<dbReference type="GO" id="GO:0006869">
    <property type="term" value="P:lipid transport"/>
    <property type="evidence" value="ECO:0007669"/>
    <property type="project" value="UniProtKB-KW"/>
</dbReference>
<keyword evidence="11" id="KW-1185">Reference proteome</keyword>
<dbReference type="InterPro" id="IPR026847">
    <property type="entry name" value="VPS13"/>
</dbReference>
<evidence type="ECO:0000259" key="9">
    <source>
        <dbReference type="Pfam" id="PF25037"/>
    </source>
</evidence>
<keyword evidence="4" id="KW-0333">Golgi apparatus</keyword>
<feature type="compositionally biased region" description="Low complexity" evidence="5">
    <location>
        <begin position="434"/>
        <end position="444"/>
    </location>
</feature>
<dbReference type="GO" id="GO:0045053">
    <property type="term" value="P:protein retention in Golgi apparatus"/>
    <property type="evidence" value="ECO:0007669"/>
    <property type="project" value="UniProtKB-UniRule"/>
</dbReference>